<protein>
    <recommendedName>
        <fullName evidence="1">FtsK gamma domain-containing protein</fullName>
    </recommendedName>
</protein>
<sequence>MRFSNTLLHGEVSATLLQRKLKIGFARAARIMDELAEMDIVASSPDSKTRKVIN</sequence>
<dbReference type="Pfam" id="PF09397">
    <property type="entry name" value="FtsK_gamma"/>
    <property type="match status" value="1"/>
</dbReference>
<dbReference type="SUPFAM" id="SSF46785">
    <property type="entry name" value="Winged helix' DNA-binding domain"/>
    <property type="match status" value="1"/>
</dbReference>
<dbReference type="InterPro" id="IPR036388">
    <property type="entry name" value="WH-like_DNA-bd_sf"/>
</dbReference>
<comment type="caution">
    <text evidence="2">The sequence shown here is derived from an EMBL/GenBank/DDBJ whole genome shotgun (WGS) entry which is preliminary data.</text>
</comment>
<dbReference type="EMBL" id="PFOB01000048">
    <property type="protein sequence ID" value="PIZ62662.1"/>
    <property type="molecule type" value="Genomic_DNA"/>
</dbReference>
<proteinExistence type="predicted"/>
<name>A0A2M7TYG5_9BACT</name>
<accession>A0A2M7TYG5</accession>
<dbReference type="InterPro" id="IPR036390">
    <property type="entry name" value="WH_DNA-bd_sf"/>
</dbReference>
<reference evidence="3" key="1">
    <citation type="submission" date="2017-09" db="EMBL/GenBank/DDBJ databases">
        <title>Depth-based differentiation of microbial function through sediment-hosted aquifers and enrichment of novel symbionts in the deep terrestrial subsurface.</title>
        <authorList>
            <person name="Probst A.J."/>
            <person name="Ladd B."/>
            <person name="Jarett J.K."/>
            <person name="Geller-Mcgrath D.E."/>
            <person name="Sieber C.M.K."/>
            <person name="Emerson J.B."/>
            <person name="Anantharaman K."/>
            <person name="Thomas B.C."/>
            <person name="Malmstrom R."/>
            <person name="Stieglmeier M."/>
            <person name="Klingl A."/>
            <person name="Woyke T."/>
            <person name="Ryan C.M."/>
            <person name="Banfield J.F."/>
        </authorList>
    </citation>
    <scope>NUCLEOTIDE SEQUENCE [LARGE SCALE GENOMIC DNA]</scope>
</reference>
<evidence type="ECO:0000259" key="1">
    <source>
        <dbReference type="SMART" id="SM00843"/>
    </source>
</evidence>
<gene>
    <name evidence="2" type="ORF">COY16_03670</name>
</gene>
<feature type="domain" description="FtsK gamma" evidence="1">
    <location>
        <begin position="1"/>
        <end position="54"/>
    </location>
</feature>
<dbReference type="Proteomes" id="UP000228503">
    <property type="component" value="Unassembled WGS sequence"/>
</dbReference>
<dbReference type="SMART" id="SM00843">
    <property type="entry name" value="Ftsk_gamma"/>
    <property type="match status" value="1"/>
</dbReference>
<evidence type="ECO:0000313" key="3">
    <source>
        <dbReference type="Proteomes" id="UP000228503"/>
    </source>
</evidence>
<dbReference type="AlphaFoldDB" id="A0A2M7TYG5"/>
<organism evidence="2 3">
    <name type="scientific">Candidatus Roizmanbacteria bacterium CG_4_10_14_0_2_um_filter_39_13</name>
    <dbReference type="NCBI Taxonomy" id="1974825"/>
    <lineage>
        <taxon>Bacteria</taxon>
        <taxon>Candidatus Roizmaniibacteriota</taxon>
    </lineage>
</organism>
<dbReference type="Gene3D" id="1.10.10.10">
    <property type="entry name" value="Winged helix-like DNA-binding domain superfamily/Winged helix DNA-binding domain"/>
    <property type="match status" value="1"/>
</dbReference>
<dbReference type="InterPro" id="IPR018541">
    <property type="entry name" value="Ftsk_gamma"/>
</dbReference>
<evidence type="ECO:0000313" key="2">
    <source>
        <dbReference type="EMBL" id="PIZ62662.1"/>
    </source>
</evidence>